<evidence type="ECO:0008006" key="4">
    <source>
        <dbReference type="Google" id="ProtNLM"/>
    </source>
</evidence>
<keyword evidence="1" id="KW-0732">Signal</keyword>
<evidence type="ECO:0000313" key="3">
    <source>
        <dbReference type="Proteomes" id="UP000246740"/>
    </source>
</evidence>
<dbReference type="InParanoid" id="A0A317XRK9"/>
<dbReference type="AlphaFoldDB" id="A0A317XRK9"/>
<reference evidence="2 3" key="1">
    <citation type="journal article" date="2018" name="Mol. Biol. Evol.">
        <title>Broad Genomic Sampling Reveals a Smut Pathogenic Ancestry of the Fungal Clade Ustilaginomycotina.</title>
        <authorList>
            <person name="Kijpornyongpan T."/>
            <person name="Mondo S.J."/>
            <person name="Barry K."/>
            <person name="Sandor L."/>
            <person name="Lee J."/>
            <person name="Lipzen A."/>
            <person name="Pangilinan J."/>
            <person name="LaButti K."/>
            <person name="Hainaut M."/>
            <person name="Henrissat B."/>
            <person name="Grigoriev I.V."/>
            <person name="Spatafora J.W."/>
            <person name="Aime M.C."/>
        </authorList>
    </citation>
    <scope>NUCLEOTIDE SEQUENCE [LARGE SCALE GENOMIC DNA]</scope>
    <source>
        <strain evidence="2 3">MCA 3645</strain>
    </source>
</reference>
<feature type="chain" id="PRO_5016438577" description="Cell wall protein" evidence="1">
    <location>
        <begin position="22"/>
        <end position="273"/>
    </location>
</feature>
<evidence type="ECO:0000256" key="1">
    <source>
        <dbReference type="SAM" id="SignalP"/>
    </source>
</evidence>
<dbReference type="EMBL" id="KZ819191">
    <property type="protein sequence ID" value="PWZ00887.1"/>
    <property type="molecule type" value="Genomic_DNA"/>
</dbReference>
<accession>A0A317XRK9</accession>
<feature type="signal peptide" evidence="1">
    <location>
        <begin position="1"/>
        <end position="21"/>
    </location>
</feature>
<keyword evidence="3" id="KW-1185">Reference proteome</keyword>
<evidence type="ECO:0000313" key="2">
    <source>
        <dbReference type="EMBL" id="PWZ00887.1"/>
    </source>
</evidence>
<dbReference type="OrthoDB" id="2553789at2759"/>
<dbReference type="Proteomes" id="UP000246740">
    <property type="component" value="Unassembled WGS sequence"/>
</dbReference>
<proteinExistence type="predicted"/>
<name>A0A317XRK9_9BASI</name>
<sequence>MKTAIAVAVAAVALSSYGSMAAPVEKRLFMAISLDAQPSLPAAPSLPTPALNLGDLVPSPPPAVEGLVSTITSVIGDLTTLIPTTIPTALPTPTLPIAIPTETPDVSNVIGALVQNAMKAFPSILLENLSNVQQMVDSATAAAAAAAAHATEVTYTDELGKICTKTITPEAVAVPTEGVINPLTLVPSPLPTNAEGVVSVVTSIIDGVTKVLPAPPALPTDMLPLLSGMQLPSADLPGLLGNKQDACLKDSSGNMIGSCGDGLVLKDAETISI</sequence>
<organism evidence="2 3">
    <name type="scientific">Testicularia cyperi</name>
    <dbReference type="NCBI Taxonomy" id="1882483"/>
    <lineage>
        <taxon>Eukaryota</taxon>
        <taxon>Fungi</taxon>
        <taxon>Dikarya</taxon>
        <taxon>Basidiomycota</taxon>
        <taxon>Ustilaginomycotina</taxon>
        <taxon>Ustilaginomycetes</taxon>
        <taxon>Ustilaginales</taxon>
        <taxon>Anthracoideaceae</taxon>
        <taxon>Testicularia</taxon>
    </lineage>
</organism>
<gene>
    <name evidence="2" type="ORF">BCV70DRAFT_84286</name>
</gene>
<protein>
    <recommendedName>
        <fullName evidence="4">Cell wall protein</fullName>
    </recommendedName>
</protein>